<sequence length="499" mass="57973">MEILSWLPVKDLLRFNYAILGACNGLVCLQDSCIEDKFKEYWFRIGNPTTRVMTKDSPYIRLNLNDYKHPFMFGFGYDEWNDTYQVVLLDNNKNQSQKLEVICVHLITSMSSSQCSPVVPQELMVEILSRVPVKDLMRLRCISKWLNTLVFDPTLDPTFVKLHLQKSSKNTHILLTFRDYENDESRYCAAPCSLQNLLHNPSSTVDVCHRFNHDYTILGVCNGLVCLQDSYRGDEFEEYWVRFWNPSTRLMGEDSPHIRIRFGDHNYPYLFMFGFGYDDWSDRYQVVFLDNKLQKMEVRVYYLGDSCWRNTLTCDAFPALSVHGAYVCGHLNWLALPKCGPGYRWGTVTINELEIFSYDLKNEKCSYLSMPDGLSEVPPPDVPVLEVLKGCLCLSHHQGTCFVVWIMRKFGVAKSWTLLLNVSYEDLHIRVLHGLPALPVILCLSQNDDVMLLASYDSAEFILYNKKDNSIDGRELFNDDKFFFCSYDFVQSLVLPYRN</sequence>
<dbReference type="PROSITE" id="PS50181">
    <property type="entry name" value="FBOX"/>
    <property type="match status" value="1"/>
</dbReference>
<dbReference type="InterPro" id="IPR001810">
    <property type="entry name" value="F-box_dom"/>
</dbReference>
<dbReference type="Pfam" id="PF07734">
    <property type="entry name" value="FBA_1"/>
    <property type="match status" value="1"/>
</dbReference>
<dbReference type="InterPro" id="IPR006527">
    <property type="entry name" value="F-box-assoc_dom_typ1"/>
</dbReference>
<proteinExistence type="predicted"/>
<protein>
    <recommendedName>
        <fullName evidence="1">F-box domain-containing protein</fullName>
    </recommendedName>
</protein>
<dbReference type="InterPro" id="IPR050796">
    <property type="entry name" value="SCF_F-box_component"/>
</dbReference>
<dbReference type="Proteomes" id="UP000501690">
    <property type="component" value="Linkage Group LG5"/>
</dbReference>
<dbReference type="EMBL" id="CP039349">
    <property type="protein sequence ID" value="QCD93128.1"/>
    <property type="molecule type" value="Genomic_DNA"/>
</dbReference>
<name>A0A4D6LXQ9_VIGUN</name>
<keyword evidence="3" id="KW-1185">Reference proteome</keyword>
<dbReference type="NCBIfam" id="TIGR01640">
    <property type="entry name" value="F_box_assoc_1"/>
    <property type="match status" value="1"/>
</dbReference>
<accession>A0A4D6LXQ9</accession>
<dbReference type="AlphaFoldDB" id="A0A4D6LXQ9"/>
<dbReference type="Pfam" id="PF12937">
    <property type="entry name" value="F-box-like"/>
    <property type="match status" value="1"/>
</dbReference>
<evidence type="ECO:0000313" key="3">
    <source>
        <dbReference type="Proteomes" id="UP000501690"/>
    </source>
</evidence>
<dbReference type="InterPro" id="IPR017451">
    <property type="entry name" value="F-box-assoc_interact_dom"/>
</dbReference>
<reference evidence="2 3" key="1">
    <citation type="submission" date="2019-04" db="EMBL/GenBank/DDBJ databases">
        <title>An improved genome assembly and genetic linkage map for asparagus bean, Vigna unguiculata ssp. sesquipedialis.</title>
        <authorList>
            <person name="Xia Q."/>
            <person name="Zhang R."/>
            <person name="Dong Y."/>
        </authorList>
    </citation>
    <scope>NUCLEOTIDE SEQUENCE [LARGE SCALE GENOMIC DNA]</scope>
    <source>
        <tissue evidence="2">Leaf</tissue>
    </source>
</reference>
<dbReference type="SMART" id="SM00256">
    <property type="entry name" value="FBOX"/>
    <property type="match status" value="1"/>
</dbReference>
<dbReference type="PANTHER" id="PTHR31672:SF13">
    <property type="entry name" value="F-BOX PROTEIN CPR30-LIKE"/>
    <property type="match status" value="1"/>
</dbReference>
<gene>
    <name evidence="2" type="ORF">DEO72_LG5g1199</name>
</gene>
<evidence type="ECO:0000313" key="2">
    <source>
        <dbReference type="EMBL" id="QCD93128.1"/>
    </source>
</evidence>
<organism evidence="2 3">
    <name type="scientific">Vigna unguiculata</name>
    <name type="common">Cowpea</name>
    <dbReference type="NCBI Taxonomy" id="3917"/>
    <lineage>
        <taxon>Eukaryota</taxon>
        <taxon>Viridiplantae</taxon>
        <taxon>Streptophyta</taxon>
        <taxon>Embryophyta</taxon>
        <taxon>Tracheophyta</taxon>
        <taxon>Spermatophyta</taxon>
        <taxon>Magnoliopsida</taxon>
        <taxon>eudicotyledons</taxon>
        <taxon>Gunneridae</taxon>
        <taxon>Pentapetalae</taxon>
        <taxon>rosids</taxon>
        <taxon>fabids</taxon>
        <taxon>Fabales</taxon>
        <taxon>Fabaceae</taxon>
        <taxon>Papilionoideae</taxon>
        <taxon>50 kb inversion clade</taxon>
        <taxon>NPAAA clade</taxon>
        <taxon>indigoferoid/millettioid clade</taxon>
        <taxon>Phaseoleae</taxon>
        <taxon>Vigna</taxon>
    </lineage>
</organism>
<evidence type="ECO:0000259" key="1">
    <source>
        <dbReference type="PROSITE" id="PS50181"/>
    </source>
</evidence>
<dbReference type="SUPFAM" id="SSF81383">
    <property type="entry name" value="F-box domain"/>
    <property type="match status" value="1"/>
</dbReference>
<feature type="domain" description="F-box" evidence="1">
    <location>
        <begin position="119"/>
        <end position="162"/>
    </location>
</feature>
<dbReference type="PANTHER" id="PTHR31672">
    <property type="entry name" value="BNACNNG10540D PROTEIN"/>
    <property type="match status" value="1"/>
</dbReference>
<dbReference type="InterPro" id="IPR036047">
    <property type="entry name" value="F-box-like_dom_sf"/>
</dbReference>